<evidence type="ECO:0000313" key="3">
    <source>
        <dbReference type="Proteomes" id="UP000304148"/>
    </source>
</evidence>
<gene>
    <name evidence="2" type="ORF">PBLR_11951</name>
</gene>
<organism evidence="2 3">
    <name type="scientific">Paenibacillus alvei</name>
    <name type="common">Bacillus alvei</name>
    <dbReference type="NCBI Taxonomy" id="44250"/>
    <lineage>
        <taxon>Bacteria</taxon>
        <taxon>Bacillati</taxon>
        <taxon>Bacillota</taxon>
        <taxon>Bacilli</taxon>
        <taxon>Bacillales</taxon>
        <taxon>Paenibacillaceae</taxon>
        <taxon>Paenibacillus</taxon>
    </lineage>
</organism>
<evidence type="ECO:0000259" key="1">
    <source>
        <dbReference type="PROSITE" id="PS50011"/>
    </source>
</evidence>
<dbReference type="GO" id="GO:0005524">
    <property type="term" value="F:ATP binding"/>
    <property type="evidence" value="ECO:0007669"/>
    <property type="project" value="InterPro"/>
</dbReference>
<name>A0A383RB56_PAEAL</name>
<dbReference type="Gene3D" id="1.10.510.10">
    <property type="entry name" value="Transferase(Phosphotransferase) domain 1"/>
    <property type="match status" value="1"/>
</dbReference>
<evidence type="ECO:0000313" key="2">
    <source>
        <dbReference type="EMBL" id="SYX83529.1"/>
    </source>
</evidence>
<protein>
    <submittedName>
        <fullName evidence="2">Serine/threonine protein kinase</fullName>
    </submittedName>
</protein>
<dbReference type="Proteomes" id="UP000304148">
    <property type="component" value="Chromosome"/>
</dbReference>
<dbReference type="AlphaFoldDB" id="A0A383RB56"/>
<dbReference type="InterPro" id="IPR000719">
    <property type="entry name" value="Prot_kinase_dom"/>
</dbReference>
<dbReference type="GO" id="GO:0004674">
    <property type="term" value="F:protein serine/threonine kinase activity"/>
    <property type="evidence" value="ECO:0007669"/>
    <property type="project" value="UniProtKB-KW"/>
</dbReference>
<feature type="domain" description="Protein kinase" evidence="1">
    <location>
        <begin position="38"/>
        <end position="298"/>
    </location>
</feature>
<keyword evidence="2" id="KW-0418">Kinase</keyword>
<keyword evidence="2" id="KW-0808">Transferase</keyword>
<dbReference type="SUPFAM" id="SSF56112">
    <property type="entry name" value="Protein kinase-like (PK-like)"/>
    <property type="match status" value="1"/>
</dbReference>
<dbReference type="EMBL" id="LS992241">
    <property type="protein sequence ID" value="SYX83529.1"/>
    <property type="molecule type" value="Genomic_DNA"/>
</dbReference>
<proteinExistence type="predicted"/>
<accession>A0A383RB56</accession>
<dbReference type="PROSITE" id="PS50011">
    <property type="entry name" value="PROTEIN_KINASE_DOM"/>
    <property type="match status" value="1"/>
</dbReference>
<reference evidence="3" key="1">
    <citation type="submission" date="2018-08" db="EMBL/GenBank/DDBJ databases">
        <authorList>
            <person name="Chevrot R."/>
        </authorList>
    </citation>
    <scope>NUCLEOTIDE SEQUENCE [LARGE SCALE GENOMIC DNA]</scope>
</reference>
<keyword evidence="2" id="KW-0723">Serine/threonine-protein kinase</keyword>
<dbReference type="InterPro" id="IPR011009">
    <property type="entry name" value="Kinase-like_dom_sf"/>
</dbReference>
<sequence length="298" mass="34195">MTTQSFTSVTLQLGNVSFELKEAHSFDWIYKYGHAFCVFDEQDSGNIAFGVEQEGRKRFIKYAGARTMEYTGEPEAAIERLKAAVPLYTELKHPNLIELVEHFEVQGGGYAAVFEWFEGECLHSHWSFPPPAKYHDPRSPFYRHRHLPMQQRLNSLDVIFSFHEHVEAQGYVAVDFYDGSILYDFSTNRTKICDIDFYRRFPSINEIGEHFWGAVRSKSPEECELGAPIDSRTNVYNLGAIAFGLLGGERNHALERWEAGQTLYEVALQAVQQDREQRFPSIAAFKSAWDKARGQTQS</sequence>